<protein>
    <submittedName>
        <fullName evidence="3">Uncharacterized protein</fullName>
    </submittedName>
</protein>
<keyword evidence="4" id="KW-1185">Reference proteome</keyword>
<organism evidence="3 4">
    <name type="scientific">Yaniella flava</name>
    <dbReference type="NCBI Taxonomy" id="287930"/>
    <lineage>
        <taxon>Bacteria</taxon>
        <taxon>Bacillati</taxon>
        <taxon>Actinomycetota</taxon>
        <taxon>Actinomycetes</taxon>
        <taxon>Micrococcales</taxon>
        <taxon>Micrococcaceae</taxon>
        <taxon>Yaniella</taxon>
    </lineage>
</organism>
<comment type="caution">
    <text evidence="3">The sequence shown here is derived from an EMBL/GenBank/DDBJ whole genome shotgun (WGS) entry which is preliminary data.</text>
</comment>
<evidence type="ECO:0000256" key="2">
    <source>
        <dbReference type="SAM" id="Phobius"/>
    </source>
</evidence>
<keyword evidence="2" id="KW-1133">Transmembrane helix</keyword>
<evidence type="ECO:0000313" key="3">
    <source>
        <dbReference type="EMBL" id="GAA2040894.1"/>
    </source>
</evidence>
<keyword evidence="2" id="KW-0812">Transmembrane</keyword>
<feature type="transmembrane region" description="Helical" evidence="2">
    <location>
        <begin position="82"/>
        <end position="101"/>
    </location>
</feature>
<proteinExistence type="predicted"/>
<keyword evidence="2" id="KW-0472">Membrane</keyword>
<feature type="compositionally biased region" description="Acidic residues" evidence="1">
    <location>
        <begin position="58"/>
        <end position="67"/>
    </location>
</feature>
<feature type="transmembrane region" description="Helical" evidence="2">
    <location>
        <begin position="107"/>
        <end position="128"/>
    </location>
</feature>
<sequence>MTRDDMNHDEEWEDIVRRLGGTEQQAQSKPASEDNEPQPSEGFVSQSLPQAGPRDYTLADEEIEDFQPPEPSPFATGNPRTILSWSVVIGSAFLWILAALGGWQLPWWLSAITLVGFFGGGLSLFFLLPKTWAHRGPSDDDDYGNGAKV</sequence>
<name>A0ABN2UNP2_9MICC</name>
<evidence type="ECO:0000256" key="1">
    <source>
        <dbReference type="SAM" id="MobiDB-lite"/>
    </source>
</evidence>
<evidence type="ECO:0000313" key="4">
    <source>
        <dbReference type="Proteomes" id="UP001501461"/>
    </source>
</evidence>
<dbReference type="RefSeq" id="WP_343958508.1">
    <property type="nucleotide sequence ID" value="NZ_BAAAMN010000047.1"/>
</dbReference>
<dbReference type="EMBL" id="BAAAMN010000047">
    <property type="protein sequence ID" value="GAA2040894.1"/>
    <property type="molecule type" value="Genomic_DNA"/>
</dbReference>
<gene>
    <name evidence="3" type="ORF">GCM10009720_21650</name>
</gene>
<reference evidence="3 4" key="1">
    <citation type="journal article" date="2019" name="Int. J. Syst. Evol. Microbiol.">
        <title>The Global Catalogue of Microorganisms (GCM) 10K type strain sequencing project: providing services to taxonomists for standard genome sequencing and annotation.</title>
        <authorList>
            <consortium name="The Broad Institute Genomics Platform"/>
            <consortium name="The Broad Institute Genome Sequencing Center for Infectious Disease"/>
            <person name="Wu L."/>
            <person name="Ma J."/>
        </authorList>
    </citation>
    <scope>NUCLEOTIDE SEQUENCE [LARGE SCALE GENOMIC DNA]</scope>
    <source>
        <strain evidence="3 4">JCM 13595</strain>
    </source>
</reference>
<accession>A0ABN2UNP2</accession>
<feature type="region of interest" description="Disordered" evidence="1">
    <location>
        <begin position="1"/>
        <end position="77"/>
    </location>
</feature>
<dbReference type="Proteomes" id="UP001501461">
    <property type="component" value="Unassembled WGS sequence"/>
</dbReference>